<dbReference type="SUPFAM" id="SSF51556">
    <property type="entry name" value="Metallo-dependent hydrolases"/>
    <property type="match status" value="1"/>
</dbReference>
<dbReference type="CDD" id="cd01310">
    <property type="entry name" value="TatD_DNAse"/>
    <property type="match status" value="1"/>
</dbReference>
<comment type="caution">
    <text evidence="4">The sequence shown here is derived from an EMBL/GenBank/DDBJ whole genome shotgun (WGS) entry which is preliminary data.</text>
</comment>
<organism evidence="4 5">
    <name type="scientific">Aquimarina hainanensis</name>
    <dbReference type="NCBI Taxonomy" id="1578017"/>
    <lineage>
        <taxon>Bacteria</taxon>
        <taxon>Pseudomonadati</taxon>
        <taxon>Bacteroidota</taxon>
        <taxon>Flavobacteriia</taxon>
        <taxon>Flavobacteriales</taxon>
        <taxon>Flavobacteriaceae</taxon>
        <taxon>Aquimarina</taxon>
    </lineage>
</organism>
<gene>
    <name evidence="4" type="ORF">ACFSTE_07475</name>
</gene>
<name>A0ABW5N788_9FLAO</name>
<dbReference type="NCBIfam" id="TIGR00010">
    <property type="entry name" value="YchF/TatD family DNA exonuclease"/>
    <property type="match status" value="1"/>
</dbReference>
<dbReference type="PROSITE" id="PS01090">
    <property type="entry name" value="TATD_2"/>
    <property type="match status" value="1"/>
</dbReference>
<evidence type="ECO:0000313" key="5">
    <source>
        <dbReference type="Proteomes" id="UP001597459"/>
    </source>
</evidence>
<evidence type="ECO:0000256" key="3">
    <source>
        <dbReference type="ARBA" id="ARBA00022801"/>
    </source>
</evidence>
<protein>
    <submittedName>
        <fullName evidence="4">TatD family hydrolase</fullName>
        <ecNumber evidence="4">3.1.-.-</ecNumber>
    </submittedName>
</protein>
<dbReference type="PANTHER" id="PTHR46124:SF4">
    <property type="entry name" value="HYDROLASE TATD"/>
    <property type="match status" value="1"/>
</dbReference>
<dbReference type="PIRSF" id="PIRSF005902">
    <property type="entry name" value="DNase_TatD"/>
    <property type="match status" value="1"/>
</dbReference>
<dbReference type="GO" id="GO:0016787">
    <property type="term" value="F:hydrolase activity"/>
    <property type="evidence" value="ECO:0007669"/>
    <property type="project" value="UniProtKB-KW"/>
</dbReference>
<dbReference type="Proteomes" id="UP001597459">
    <property type="component" value="Unassembled WGS sequence"/>
</dbReference>
<reference evidence="5" key="1">
    <citation type="journal article" date="2019" name="Int. J. Syst. Evol. Microbiol.">
        <title>The Global Catalogue of Microorganisms (GCM) 10K type strain sequencing project: providing services to taxonomists for standard genome sequencing and annotation.</title>
        <authorList>
            <consortium name="The Broad Institute Genomics Platform"/>
            <consortium name="The Broad Institute Genome Sequencing Center for Infectious Disease"/>
            <person name="Wu L."/>
            <person name="Ma J."/>
        </authorList>
    </citation>
    <scope>NUCLEOTIDE SEQUENCE [LARGE SCALE GENOMIC DNA]</scope>
    <source>
        <strain evidence="5">KCTC 42423</strain>
    </source>
</reference>
<dbReference type="RefSeq" id="WP_176028587.1">
    <property type="nucleotide sequence ID" value="NZ_JBHSJV010000001.1"/>
</dbReference>
<keyword evidence="3 4" id="KW-0378">Hydrolase</keyword>
<dbReference type="InterPro" id="IPR001130">
    <property type="entry name" value="TatD-like"/>
</dbReference>
<evidence type="ECO:0000256" key="1">
    <source>
        <dbReference type="ARBA" id="ARBA00009275"/>
    </source>
</evidence>
<dbReference type="EC" id="3.1.-.-" evidence="4"/>
<accession>A0ABW5N788</accession>
<proteinExistence type="inferred from homology"/>
<dbReference type="InterPro" id="IPR018228">
    <property type="entry name" value="DNase_TatD-rel_CS"/>
</dbReference>
<keyword evidence="2" id="KW-0479">Metal-binding</keyword>
<dbReference type="EMBL" id="JBHULX010000004">
    <property type="protein sequence ID" value="MFD2590671.1"/>
    <property type="molecule type" value="Genomic_DNA"/>
</dbReference>
<dbReference type="InterPro" id="IPR015991">
    <property type="entry name" value="TatD/YcfH-like"/>
</dbReference>
<comment type="similarity">
    <text evidence="1">Belongs to the metallo-dependent hydrolases superfamily. TatD-type hydrolase family.</text>
</comment>
<keyword evidence="5" id="KW-1185">Reference proteome</keyword>
<dbReference type="Pfam" id="PF01026">
    <property type="entry name" value="TatD_DNase"/>
    <property type="match status" value="1"/>
</dbReference>
<sequence>MILTDTHTHIYSESFNEDQDEMMERAISSGVSRFFVPAIDSAYTEAMYAVEEKYPEQVFLMMGLHPTHVKENYEDELAHVEEEVKKRSESSSSKRFYAIGEIGIDLYWDKTFLKQQQDAFRRQIQLAKKYGLPIVIHGRDAFDEIFEILEEEKGEKLRGIFHCFSGTLEQAKKAISYNMKLGIGGVVTFKNGKIDRFLDQIALTDLVLETDAPYLAPTPYRGKRNESAYVLHVAKKLSSIYGISEEEIAEITTANSKEVFGI</sequence>
<evidence type="ECO:0000256" key="2">
    <source>
        <dbReference type="ARBA" id="ARBA00022723"/>
    </source>
</evidence>
<dbReference type="PANTHER" id="PTHR46124">
    <property type="entry name" value="D-AMINOACYL-TRNA DEACYLASE"/>
    <property type="match status" value="1"/>
</dbReference>
<evidence type="ECO:0000313" key="4">
    <source>
        <dbReference type="EMBL" id="MFD2590671.1"/>
    </source>
</evidence>
<dbReference type="Gene3D" id="3.20.20.140">
    <property type="entry name" value="Metal-dependent hydrolases"/>
    <property type="match status" value="1"/>
</dbReference>
<dbReference type="InterPro" id="IPR032466">
    <property type="entry name" value="Metal_Hydrolase"/>
</dbReference>